<reference evidence="6 7" key="1">
    <citation type="submission" date="2024-02" db="EMBL/GenBank/DDBJ databases">
        <title>Chromosome-scale genome assembly of the rough periwinkle Littorina saxatilis.</title>
        <authorList>
            <person name="De Jode A."/>
            <person name="Faria R."/>
            <person name="Formenti G."/>
            <person name="Sims Y."/>
            <person name="Smith T.P."/>
            <person name="Tracey A."/>
            <person name="Wood J.M.D."/>
            <person name="Zagrodzka Z.B."/>
            <person name="Johannesson K."/>
            <person name="Butlin R.K."/>
            <person name="Leder E.H."/>
        </authorList>
    </citation>
    <scope>NUCLEOTIDE SEQUENCE [LARGE SCALE GENOMIC DNA]</scope>
    <source>
        <strain evidence="6">Snail1</strain>
        <tissue evidence="6">Muscle</tissue>
    </source>
</reference>
<dbReference type="InterPro" id="IPR043529">
    <property type="entry name" value="ALPK1"/>
</dbReference>
<evidence type="ECO:0000313" key="7">
    <source>
        <dbReference type="Proteomes" id="UP001374579"/>
    </source>
</evidence>
<dbReference type="InterPro" id="IPR011009">
    <property type="entry name" value="Kinase-like_dom_sf"/>
</dbReference>
<evidence type="ECO:0000256" key="1">
    <source>
        <dbReference type="ARBA" id="ARBA00022527"/>
    </source>
</evidence>
<keyword evidence="7" id="KW-1185">Reference proteome</keyword>
<keyword evidence="3" id="KW-0418">Kinase</keyword>
<feature type="compositionally biased region" description="Low complexity" evidence="4">
    <location>
        <begin position="753"/>
        <end position="767"/>
    </location>
</feature>
<dbReference type="PROSITE" id="PS51158">
    <property type="entry name" value="ALPHA_KINASE"/>
    <property type="match status" value="1"/>
</dbReference>
<feature type="region of interest" description="Disordered" evidence="4">
    <location>
        <begin position="609"/>
        <end position="632"/>
    </location>
</feature>
<keyword evidence="1" id="KW-0723">Serine/threonine-protein kinase</keyword>
<feature type="region of interest" description="Disordered" evidence="4">
    <location>
        <begin position="437"/>
        <end position="560"/>
    </location>
</feature>
<feature type="compositionally biased region" description="Polar residues" evidence="4">
    <location>
        <begin position="487"/>
        <end position="533"/>
    </location>
</feature>
<dbReference type="GO" id="GO:0005929">
    <property type="term" value="C:cilium"/>
    <property type="evidence" value="ECO:0007669"/>
    <property type="project" value="TreeGrafter"/>
</dbReference>
<evidence type="ECO:0000256" key="2">
    <source>
        <dbReference type="ARBA" id="ARBA00022679"/>
    </source>
</evidence>
<dbReference type="Proteomes" id="UP001374579">
    <property type="component" value="Unassembled WGS sequence"/>
</dbReference>
<comment type="caution">
    <text evidence="6">The sequence shown here is derived from an EMBL/GenBank/DDBJ whole genome shotgun (WGS) entry which is preliminary data.</text>
</comment>
<sequence>MEENCILDNFGVKRVFDRVCHSEWASVNKLQDLSAKDALQIWLLLVPEQIKEKIELARNQEMPFMPPDFTPEILSTTAIEADGLPSLNVIEVICVCMDLAVKAANYDLLAALIYTVDRALYRFGRSKPLLRVVSDLRRASPDTAVAPQVTLRSARVMKDEGDLNGSLKVIHSIISREDGWQYKDNGQYLDTKAACLHVQGQIFHNLELWHYAIPPLVEGLELFQHVQDLKGMGSCLHVLSRCLCHLQQHEYDLLRRQHPKVFETDHPCYEGYRHGQGATQNVQHIQDRFFVAKHLLAADESLLMFAVQSPCPIQFQQLLQQITVDIKHSLAGHRAVDNLQNVESFVEFARAVFLASLVLSQSFCDVDRQQGLLLEGLSQDLYEVMCCKEARRGQSTSLKLDANSVSLMNDVLCFLGLPQLQGSFEYVHAKLGGDFDSGSSVQATDSPVPDDINEPASTGNAQESDGLMIADSTRNVVASTDDESARQESTTPQEHIRQTDTPTQPSRLPDTSGNNTNVGSDTSGRTCQSQSSGYADLPLKASTFPQTSHRTPAAGPRRGVHPQKRYVGLAMNREELRVATWPAMSAEAEQRIVDINSLGRTSDDLDSLSLSTNTNSSSCSLHSASADASSNKRASECQYATQEAVIAKPLSLMDDNSQCRSTDSNNQHGSLSVDPNNQHGSLSVDSNNQQRSLSIDSRNQNESLSTNAQTQIISSSRSILEETQNLTEGSSHHVCARCGSSRTGPSTVDRNATTKSSSPATPHSSVSEAISCNEQFKELSKSRPESLVSSLQLGSNSKEHIDDSKVDTVMLQQLSQDKTVCRATLLTYNAWTGQWSRQTTLAHVGDELLLADKNPKGAFRDAFFVSFLHQGEPLARYVGKKYRNGQRPCAVYMHDVMQQMMASYYVTLFNKALNSYQTEFLRIQFLPAFHLQLQNAEGEVVDWLNVEPYMEGHYHKLTNNAAHVNGRQELVKGLAVATAFSHFSYVASDGHYMVVDLQGCVPDDKDGVIYLTDPVLHTRSKTEVSAFDRHEKGMADFWDHVHKQCNGFCRFLGIDQRRA</sequence>
<dbReference type="InterPro" id="IPR004166">
    <property type="entry name" value="a-kinase_dom"/>
</dbReference>
<dbReference type="EMBL" id="JBAMIC010000001">
    <property type="protein sequence ID" value="KAK7114540.1"/>
    <property type="molecule type" value="Genomic_DNA"/>
</dbReference>
<feature type="domain" description="Alpha-type protein kinase" evidence="5">
    <location>
        <begin position="827"/>
        <end position="1057"/>
    </location>
</feature>
<dbReference type="PANTHER" id="PTHR46747:SF1">
    <property type="entry name" value="ALPHA-PROTEIN KINASE 1"/>
    <property type="match status" value="1"/>
</dbReference>
<feature type="region of interest" description="Disordered" evidence="4">
    <location>
        <begin position="655"/>
        <end position="710"/>
    </location>
</feature>
<evidence type="ECO:0000256" key="3">
    <source>
        <dbReference type="ARBA" id="ARBA00022777"/>
    </source>
</evidence>
<feature type="compositionally biased region" description="Polar residues" evidence="4">
    <location>
        <begin position="740"/>
        <end position="751"/>
    </location>
</feature>
<dbReference type="GO" id="GO:0045087">
    <property type="term" value="P:innate immune response"/>
    <property type="evidence" value="ECO:0007669"/>
    <property type="project" value="TreeGrafter"/>
</dbReference>
<dbReference type="GO" id="GO:0004674">
    <property type="term" value="F:protein serine/threonine kinase activity"/>
    <property type="evidence" value="ECO:0007669"/>
    <property type="project" value="UniProtKB-KW"/>
</dbReference>
<accession>A0AAN9C053</accession>
<dbReference type="PANTHER" id="PTHR46747">
    <property type="entry name" value="ALPHA-PROTEIN KINASE 1"/>
    <property type="match status" value="1"/>
</dbReference>
<feature type="region of interest" description="Disordered" evidence="4">
    <location>
        <begin position="730"/>
        <end position="768"/>
    </location>
</feature>
<feature type="compositionally biased region" description="Low complexity" evidence="4">
    <location>
        <begin position="609"/>
        <end position="631"/>
    </location>
</feature>
<evidence type="ECO:0000313" key="6">
    <source>
        <dbReference type="EMBL" id="KAK7114540.1"/>
    </source>
</evidence>
<proteinExistence type="predicted"/>
<name>A0AAN9C053_9CAEN</name>
<keyword evidence="2" id="KW-0808">Transferase</keyword>
<dbReference type="GO" id="GO:0005524">
    <property type="term" value="F:ATP binding"/>
    <property type="evidence" value="ECO:0007669"/>
    <property type="project" value="InterPro"/>
</dbReference>
<dbReference type="Pfam" id="PF02816">
    <property type="entry name" value="Alpha_kinase"/>
    <property type="match status" value="1"/>
</dbReference>
<dbReference type="AlphaFoldDB" id="A0AAN9C053"/>
<evidence type="ECO:0000256" key="4">
    <source>
        <dbReference type="SAM" id="MobiDB-lite"/>
    </source>
</evidence>
<dbReference type="GO" id="GO:0048029">
    <property type="term" value="F:monosaccharide binding"/>
    <property type="evidence" value="ECO:0007669"/>
    <property type="project" value="TreeGrafter"/>
</dbReference>
<dbReference type="Gene3D" id="3.30.200.20">
    <property type="entry name" value="Phosphorylase Kinase, domain 1"/>
    <property type="match status" value="1"/>
</dbReference>
<protein>
    <recommendedName>
        <fullName evidence="5">Alpha-type protein kinase domain-containing protein</fullName>
    </recommendedName>
</protein>
<dbReference type="GO" id="GO:0002753">
    <property type="term" value="P:cytoplasmic pattern recognition receptor signaling pathway"/>
    <property type="evidence" value="ECO:0007669"/>
    <property type="project" value="TreeGrafter"/>
</dbReference>
<evidence type="ECO:0000259" key="5">
    <source>
        <dbReference type="PROSITE" id="PS51158"/>
    </source>
</evidence>
<gene>
    <name evidence="6" type="ORF">V1264_000590</name>
</gene>
<dbReference type="SMART" id="SM00811">
    <property type="entry name" value="Alpha_kinase"/>
    <property type="match status" value="1"/>
</dbReference>
<dbReference type="SUPFAM" id="SSF56112">
    <property type="entry name" value="Protein kinase-like (PK-like)"/>
    <property type="match status" value="1"/>
</dbReference>
<organism evidence="6 7">
    <name type="scientific">Littorina saxatilis</name>
    <dbReference type="NCBI Taxonomy" id="31220"/>
    <lineage>
        <taxon>Eukaryota</taxon>
        <taxon>Metazoa</taxon>
        <taxon>Spiralia</taxon>
        <taxon>Lophotrochozoa</taxon>
        <taxon>Mollusca</taxon>
        <taxon>Gastropoda</taxon>
        <taxon>Caenogastropoda</taxon>
        <taxon>Littorinimorpha</taxon>
        <taxon>Littorinoidea</taxon>
        <taxon>Littorinidae</taxon>
        <taxon>Littorina</taxon>
    </lineage>
</organism>
<dbReference type="Gene3D" id="3.20.200.10">
    <property type="entry name" value="MHCK/EF2 kinase"/>
    <property type="match status" value="1"/>
</dbReference>